<keyword evidence="9" id="KW-1185">Reference proteome</keyword>
<evidence type="ECO:0000256" key="4">
    <source>
        <dbReference type="ARBA" id="ARBA00022692"/>
    </source>
</evidence>
<dbReference type="PANTHER" id="PTHR33884:SF3">
    <property type="entry name" value="UPF0410 PROTEIN YMGE"/>
    <property type="match status" value="1"/>
</dbReference>
<evidence type="ECO:0008006" key="10">
    <source>
        <dbReference type="Google" id="ProtNLM"/>
    </source>
</evidence>
<gene>
    <name evidence="8" type="ORF">BU202_06755</name>
</gene>
<dbReference type="EMBL" id="MSJM01000005">
    <property type="protein sequence ID" value="OLF47725.1"/>
    <property type="molecule type" value="Genomic_DNA"/>
</dbReference>
<comment type="caution">
    <text evidence="8">The sequence shown here is derived from an EMBL/GenBank/DDBJ whole genome shotgun (WGS) entry which is preliminary data.</text>
</comment>
<keyword evidence="5 7" id="KW-1133">Transmembrane helix</keyword>
<evidence type="ECO:0000313" key="8">
    <source>
        <dbReference type="EMBL" id="OLF47725.1"/>
    </source>
</evidence>
<evidence type="ECO:0000256" key="3">
    <source>
        <dbReference type="ARBA" id="ARBA00022475"/>
    </source>
</evidence>
<protein>
    <recommendedName>
        <fullName evidence="10">GlsB/YeaQ/YmgE family stress response membrane protein</fullName>
    </recommendedName>
</protein>
<evidence type="ECO:0000256" key="5">
    <source>
        <dbReference type="ARBA" id="ARBA00022989"/>
    </source>
</evidence>
<comment type="subcellular location">
    <subcellularLocation>
        <location evidence="1">Cell membrane</location>
        <topology evidence="1">Multi-pass membrane protein</topology>
    </subcellularLocation>
</comment>
<evidence type="ECO:0000256" key="6">
    <source>
        <dbReference type="ARBA" id="ARBA00023136"/>
    </source>
</evidence>
<name>A0A1Q8E7E8_9STRE</name>
<feature type="transmembrane region" description="Helical" evidence="7">
    <location>
        <begin position="52"/>
        <end position="72"/>
    </location>
</feature>
<evidence type="ECO:0000256" key="7">
    <source>
        <dbReference type="SAM" id="Phobius"/>
    </source>
</evidence>
<evidence type="ECO:0000256" key="1">
    <source>
        <dbReference type="ARBA" id="ARBA00004651"/>
    </source>
</evidence>
<keyword evidence="3" id="KW-1003">Cell membrane</keyword>
<proteinExistence type="inferred from homology"/>
<accession>A0A1Q8E7E8</accession>
<dbReference type="Proteomes" id="UP000186890">
    <property type="component" value="Unassembled WGS sequence"/>
</dbReference>
<dbReference type="RefSeq" id="WP_075105032.1">
    <property type="nucleotide sequence ID" value="NZ_MSJM01000005.1"/>
</dbReference>
<keyword evidence="6 7" id="KW-0472">Membrane</keyword>
<dbReference type="AlphaFoldDB" id="A0A1Q8E7E8"/>
<organism evidence="8 9">
    <name type="scientific">Streptococcus cuniculi</name>
    <dbReference type="NCBI Taxonomy" id="1432788"/>
    <lineage>
        <taxon>Bacteria</taxon>
        <taxon>Bacillati</taxon>
        <taxon>Bacillota</taxon>
        <taxon>Bacilli</taxon>
        <taxon>Lactobacillales</taxon>
        <taxon>Streptococcaceae</taxon>
        <taxon>Streptococcus</taxon>
    </lineage>
</organism>
<dbReference type="GO" id="GO:0005886">
    <property type="term" value="C:plasma membrane"/>
    <property type="evidence" value="ECO:0007669"/>
    <property type="project" value="UniProtKB-SubCell"/>
</dbReference>
<dbReference type="OrthoDB" id="1632160at2"/>
<dbReference type="InterPro" id="IPR007341">
    <property type="entry name" value="Transgly_assoc"/>
</dbReference>
<sequence>MIGSLLVGLLVAIIAAAITNRGENMGCVGKILLGLAGAWVGQFLFGDWGPHIADTAIVPSVLGAVILLAIFWKRGS</sequence>
<dbReference type="Pfam" id="PF04226">
    <property type="entry name" value="Transgly_assoc"/>
    <property type="match status" value="1"/>
</dbReference>
<dbReference type="PANTHER" id="PTHR33884">
    <property type="entry name" value="UPF0410 PROTEIN YMGE"/>
    <property type="match status" value="1"/>
</dbReference>
<evidence type="ECO:0000256" key="2">
    <source>
        <dbReference type="ARBA" id="ARBA00011006"/>
    </source>
</evidence>
<reference evidence="9" key="1">
    <citation type="submission" date="2016-12" db="EMBL/GenBank/DDBJ databases">
        <authorList>
            <person name="Gulvik C.A."/>
        </authorList>
    </citation>
    <scope>NUCLEOTIDE SEQUENCE [LARGE SCALE GENOMIC DNA]</scope>
    <source>
        <strain evidence="9">NED12-00049-6B</strain>
    </source>
</reference>
<comment type="similarity">
    <text evidence="2">Belongs to the UPF0410 family.</text>
</comment>
<keyword evidence="4 7" id="KW-0812">Transmembrane</keyword>
<evidence type="ECO:0000313" key="9">
    <source>
        <dbReference type="Proteomes" id="UP000186890"/>
    </source>
</evidence>